<dbReference type="Gene3D" id="3.40.50.1240">
    <property type="entry name" value="Phosphoglycerate mutase-like"/>
    <property type="match status" value="1"/>
</dbReference>
<evidence type="ECO:0000313" key="1">
    <source>
        <dbReference type="EMBL" id="WIY24388.1"/>
    </source>
</evidence>
<protein>
    <submittedName>
        <fullName evidence="1">Histidine phosphatase family protein</fullName>
    </submittedName>
</protein>
<organism evidence="1 2">
    <name type="scientific">Parasedimentitalea psychrophila</name>
    <dbReference type="NCBI Taxonomy" id="2997337"/>
    <lineage>
        <taxon>Bacteria</taxon>
        <taxon>Pseudomonadati</taxon>
        <taxon>Pseudomonadota</taxon>
        <taxon>Alphaproteobacteria</taxon>
        <taxon>Rhodobacterales</taxon>
        <taxon>Paracoccaceae</taxon>
        <taxon>Parasedimentitalea</taxon>
    </lineage>
</organism>
<evidence type="ECO:0000313" key="2">
    <source>
        <dbReference type="Proteomes" id="UP001238334"/>
    </source>
</evidence>
<dbReference type="RefSeq" id="WP_286018162.1">
    <property type="nucleotide sequence ID" value="NZ_CP127247.1"/>
</dbReference>
<keyword evidence="2" id="KW-1185">Reference proteome</keyword>
<dbReference type="Pfam" id="PF00300">
    <property type="entry name" value="His_Phos_1"/>
    <property type="match status" value="1"/>
</dbReference>
<reference evidence="1 2" key="1">
    <citation type="submission" date="2023-06" db="EMBL/GenBank/DDBJ databases">
        <title>Parasedimentitalea psychrophila sp. nov., a psychrophilic bacterium isolated from deep-sea sediment.</title>
        <authorList>
            <person name="Li A."/>
        </authorList>
    </citation>
    <scope>NUCLEOTIDE SEQUENCE [LARGE SCALE GENOMIC DNA]</scope>
    <source>
        <strain evidence="1 2">QS115</strain>
    </source>
</reference>
<dbReference type="KEGG" id="ppso:QPJ95_17650"/>
<dbReference type="SUPFAM" id="SSF53254">
    <property type="entry name" value="Phosphoglycerate mutase-like"/>
    <property type="match status" value="1"/>
</dbReference>
<dbReference type="Proteomes" id="UP001238334">
    <property type="component" value="Chromosome"/>
</dbReference>
<dbReference type="AlphaFoldDB" id="A0A9Y2KXB2"/>
<dbReference type="InterPro" id="IPR013078">
    <property type="entry name" value="His_Pase_superF_clade-1"/>
</dbReference>
<name>A0A9Y2KXB2_9RHOB</name>
<accession>A0A9Y2KXB2</accession>
<dbReference type="EMBL" id="CP127247">
    <property type="protein sequence ID" value="WIY24388.1"/>
    <property type="molecule type" value="Genomic_DNA"/>
</dbReference>
<dbReference type="InterPro" id="IPR029033">
    <property type="entry name" value="His_PPase_superfam"/>
</dbReference>
<proteinExistence type="predicted"/>
<gene>
    <name evidence="1" type="ORF">QPJ95_17650</name>
</gene>
<sequence>MHQRIWYLTHPQVLVDPAKEIRDWSLSNLGQRRVITLANSNALDRVTAVISSTETKAIETARPLADALNCELEVREQMHENDRSTTGFLPSKEFEIVADQFFASPDTSVRGWETATAAQSRVVAEIRNCLSVHEEGDVLFVGHGAVGTRLYCYLFGVPIDRKFDQGSGGGGNFFQFSTLQSRPTSHWRPMEDMTGN</sequence>